<name>A0A2K0TKP7_9HYPO</name>
<comment type="caution">
    <text evidence="3">The sequence shown here is derived from an EMBL/GenBank/DDBJ whole genome shotgun (WGS) entry which is preliminary data.</text>
</comment>
<evidence type="ECO:0000256" key="1">
    <source>
        <dbReference type="SAM" id="MobiDB-lite"/>
    </source>
</evidence>
<feature type="compositionally biased region" description="Basic residues" evidence="1">
    <location>
        <begin position="1480"/>
        <end position="1490"/>
    </location>
</feature>
<feature type="domain" description="C2H2-type" evidence="2">
    <location>
        <begin position="954"/>
        <end position="980"/>
    </location>
</feature>
<feature type="compositionally biased region" description="Basic and acidic residues" evidence="1">
    <location>
        <begin position="1221"/>
        <end position="1244"/>
    </location>
</feature>
<feature type="compositionally biased region" description="Basic residues" evidence="1">
    <location>
        <begin position="1907"/>
        <end position="1918"/>
    </location>
</feature>
<dbReference type="EMBL" id="MTYH01000016">
    <property type="protein sequence ID" value="PNP46095.1"/>
    <property type="molecule type" value="Genomic_DNA"/>
</dbReference>
<feature type="region of interest" description="Disordered" evidence="1">
    <location>
        <begin position="1689"/>
        <end position="1863"/>
    </location>
</feature>
<feature type="compositionally biased region" description="Basic residues" evidence="1">
    <location>
        <begin position="1402"/>
        <end position="1413"/>
    </location>
</feature>
<feature type="compositionally biased region" description="Basic residues" evidence="1">
    <location>
        <begin position="1727"/>
        <end position="1742"/>
    </location>
</feature>
<dbReference type="OrthoDB" id="4850289at2759"/>
<feature type="compositionally biased region" description="Polar residues" evidence="1">
    <location>
        <begin position="262"/>
        <end position="275"/>
    </location>
</feature>
<evidence type="ECO:0000313" key="3">
    <source>
        <dbReference type="EMBL" id="PNP46095.1"/>
    </source>
</evidence>
<feature type="compositionally biased region" description="Acidic residues" evidence="1">
    <location>
        <begin position="1711"/>
        <end position="1722"/>
    </location>
</feature>
<feature type="compositionally biased region" description="Basic residues" evidence="1">
    <location>
        <begin position="1876"/>
        <end position="1885"/>
    </location>
</feature>
<feature type="compositionally biased region" description="Polar residues" evidence="1">
    <location>
        <begin position="1321"/>
        <end position="1337"/>
    </location>
</feature>
<proteinExistence type="predicted"/>
<feature type="compositionally biased region" description="Acidic residues" evidence="1">
    <location>
        <begin position="1451"/>
        <end position="1474"/>
    </location>
</feature>
<sequence>MDMDTGDARWTSTVTESEAQERIDLGVLPSDEKWNETYRMFEDLFADEDTPIGEILASKFTQHEIRLFMLSASKVLKAIQDDNTARFNALLQTRLQDAEPEIITKLTMLYFGLPIEPIDFSLTDMTYNMEIREPDSPQSGGDRPLQFLTANKQRNWGDESLIGKEDQSHNIPTQLPQKLLSSLFADIFSYAPLQKGIVDQQSENTMVRLRGGEIDEDSDWEIPGDNSDWEKDDGDLSYAASSSEDGSEDVDTKEGKAKKNHNSQASKGSNESGSDTAGDDKANDDEAGDAQYHGDSAHVLPNSKQDNFITLYGYQGSVTFVAGDQPTYENAVRRLLSLGPQDSTAFHICYFAKNCSLVDNISDTFPLSSSSASLEYISNQDLTLQPSFFIKLGNDDIPDHWEPSEAQLACEISKVTWNHHDGSALEPTTESTGPISCCYLEFPTPDFLLTARGNVNSWNFDHYNAYVRAAFEVVLGPPLGSFHHALFHMYHPGIDYSTSTEYGFPAIKNHDMKKVSSFLGEDTLELRFTSLDENEFAFFLPSYYNNDCRLGRISRSEDNLGEAFKLIRKIISCAFGEETKRLRYVRLLHGCETLGPETNRNQKAYSIQLNDDDSENFESSNASMLSEFFADGGTFALLYPEWEEAITALSIANPNGHGEAQPYVQIPPLSSTVDDFRIRVFELMRLAGYGPSQTISVRSGKSFISIQPLPEDGYIYSQYNAPCFFIKFNTTDEEWFKIRARISTPKATVRTIDSEKWNWNWGAGGQNTSVWGPRYGHMAEAHAAKKQPKKVSWAEEAELIPDSVTSGSFESDRTRASVEDNEPVEVRRLDWAQLRSHKTKAAGDSEKRQKAYATQPSIFDRYGLVPWPANSGIHIPTNAPPIEHMLRTGPRMPLVSKAILTPTEQGELQRVVWDLRNLCLNRAVRCPYDGCNFSYTLNDENAMKKHLKACHTARKCMWCDETLYEHWDAARINRHIRDKHKDELMQALGVSQAAIRRFDNEGTISVPLRRVKKRLRRSALALASEHAVCDTNRSPEPQSDKVWGFCDRCGRERSYYNNVERVYHRDHCERCVFNGANCRFCTLCGKPVWSSAADAHKSGKSDGQLSHCSHNVDDTNGLHCSGCGFNMSRLPQTGRDQHQKRCRGFGALSGRFCLYCGEEFRNTETQVDWDRNKAHMVACYRGNPKAIAMLEDPEEAAFDQQQNNLRLQIRVAAITSEEEQGQNKKDGSLDGDKDEQPSRTEPAKGHKATPLDQVLADSLAVISTALQETVEEATASQDVSQLPILGPDSDRHSQETLRTILRQSISDTSHGEPSPRPSTEAPDNTLQQKSLSASPVRQPSPFPPAEENEKEPDIEIRPESPLFVSSISSEAGSDAGSVFGEDEQRSADIESEDELLSDPSKSKRRKPRGRKRTKESDSNYQAERTDDEEELSSDPSKAKHRKPRGRKRTPEDDDNYQAEGDGDDDSEIDEEEPSSDPSKSKRRQPRGRKRTRDDDRNYQAVSEDDDDDDDDSEIDEEGRRSKPPRRLPSPDWSKILPDDPNFVPSEEYYCSKCFRKAPKKHKRDRSPLGRVKEIELHHDPGRCCGIRRGVGSIERLPNRSGWIPANLMPKPLATLRRKFLRRYPVYARTIYPLNATNANGTYWRSDPNNESNEAWWNIPWPAFRGRAPLPNGWKAPDVVDVPATGRARQQFQLKPVADPTYRQGGDVHYSDDEDVDDVESDKDDNGKRKRKRKAATAKKKQKTTAIVEPANVEPANVGHANFEKAAAPRPVKKKALDPTYRQDNDVQYSDGENVDDVESEKDTNGKRKRKRKATAATPDPTYRQGNDVRYSDEDEDDVESDKDTNGKRKRKGKAITAKKKQKTTVNLETAAVLQPVKKRAPKKAKSQAALLDTEAQQVQEGEVVTRRSTRKRQKTAKE</sequence>
<feature type="domain" description="C2H2-type" evidence="2">
    <location>
        <begin position="924"/>
        <end position="951"/>
    </location>
</feature>
<feature type="compositionally biased region" description="Acidic residues" evidence="1">
    <location>
        <begin position="1502"/>
        <end position="1516"/>
    </location>
</feature>
<feature type="compositionally biased region" description="Basic residues" evidence="1">
    <location>
        <begin position="1438"/>
        <end position="1447"/>
    </location>
</feature>
<dbReference type="InterPro" id="IPR013087">
    <property type="entry name" value="Znf_C2H2_type"/>
</dbReference>
<feature type="compositionally biased region" description="Basic residues" evidence="1">
    <location>
        <begin position="1847"/>
        <end position="1862"/>
    </location>
</feature>
<evidence type="ECO:0000259" key="2">
    <source>
        <dbReference type="SMART" id="SM00355"/>
    </source>
</evidence>
<protein>
    <recommendedName>
        <fullName evidence="2">C2H2-type domain-containing protein</fullName>
    </recommendedName>
</protein>
<feature type="region of interest" description="Disordered" evidence="1">
    <location>
        <begin position="210"/>
        <end position="299"/>
    </location>
</feature>
<feature type="compositionally biased region" description="Basic and acidic residues" evidence="1">
    <location>
        <begin position="1774"/>
        <end position="1784"/>
    </location>
</feature>
<reference evidence="3 4" key="1">
    <citation type="submission" date="2017-02" db="EMBL/GenBank/DDBJ databases">
        <title>Genomes of Trichoderma spp. with biocontrol activity.</title>
        <authorList>
            <person name="Gardiner D."/>
            <person name="Kazan K."/>
            <person name="Vos C."/>
            <person name="Harvey P."/>
        </authorList>
    </citation>
    <scope>NUCLEOTIDE SEQUENCE [LARGE SCALE GENOMIC DNA]</scope>
    <source>
        <strain evidence="3 4">A5MH</strain>
    </source>
</reference>
<gene>
    <name evidence="3" type="ORF">TGAMA5MH_02130</name>
</gene>
<dbReference type="Proteomes" id="UP000236546">
    <property type="component" value="Unassembled WGS sequence"/>
</dbReference>
<feature type="region of interest" description="Disordered" evidence="1">
    <location>
        <begin position="1214"/>
        <end position="1251"/>
    </location>
</feature>
<feature type="region of interest" description="Disordered" evidence="1">
    <location>
        <begin position="1272"/>
        <end position="1538"/>
    </location>
</feature>
<dbReference type="SMART" id="SM00355">
    <property type="entry name" value="ZnF_C2H2"/>
    <property type="match status" value="2"/>
</dbReference>
<organism evidence="3 4">
    <name type="scientific">Trichoderma gamsii</name>
    <dbReference type="NCBI Taxonomy" id="398673"/>
    <lineage>
        <taxon>Eukaryota</taxon>
        <taxon>Fungi</taxon>
        <taxon>Dikarya</taxon>
        <taxon>Ascomycota</taxon>
        <taxon>Pezizomycotina</taxon>
        <taxon>Sordariomycetes</taxon>
        <taxon>Hypocreomycetidae</taxon>
        <taxon>Hypocreales</taxon>
        <taxon>Hypocreaceae</taxon>
        <taxon>Trichoderma</taxon>
    </lineage>
</organism>
<feature type="region of interest" description="Disordered" evidence="1">
    <location>
        <begin position="1876"/>
        <end position="1918"/>
    </location>
</feature>
<accession>A0A2K0TKP7</accession>
<evidence type="ECO:0000313" key="4">
    <source>
        <dbReference type="Proteomes" id="UP000236546"/>
    </source>
</evidence>